<keyword evidence="10" id="KW-1185">Reference proteome</keyword>
<dbReference type="InterPro" id="IPR036250">
    <property type="entry name" value="AcylCo_DH-like_C"/>
</dbReference>
<dbReference type="InterPro" id="IPR012258">
    <property type="entry name" value="Acyl-CoA_oxidase"/>
</dbReference>
<dbReference type="AlphaFoldDB" id="A0A058Z2A8"/>
<dbReference type="RefSeq" id="XP_009496836.1">
    <property type="nucleotide sequence ID" value="XM_009498561.1"/>
</dbReference>
<dbReference type="Gene3D" id="1.20.140.10">
    <property type="entry name" value="Butyryl-CoA Dehydrogenase, subunit A, domain 3"/>
    <property type="match status" value="1"/>
</dbReference>
<evidence type="ECO:0000256" key="4">
    <source>
        <dbReference type="ARBA" id="ARBA00022827"/>
    </source>
</evidence>
<dbReference type="Gene3D" id="2.40.110.10">
    <property type="entry name" value="Butyryl-CoA Dehydrogenase, subunit A, domain 2"/>
    <property type="match status" value="1"/>
</dbReference>
<feature type="domain" description="Acyl-CoA oxidase C-alpha1" evidence="8">
    <location>
        <begin position="497"/>
        <end position="673"/>
    </location>
</feature>
<dbReference type="InterPro" id="IPR009100">
    <property type="entry name" value="AcylCoA_DH/oxidase_NM_dom_sf"/>
</dbReference>
<dbReference type="PANTHER" id="PTHR10909">
    <property type="entry name" value="ELECTRON TRANSPORT OXIDOREDUCTASE"/>
    <property type="match status" value="1"/>
</dbReference>
<dbReference type="InterPro" id="IPR002655">
    <property type="entry name" value="Acyl-CoA_oxidase_C"/>
</dbReference>
<dbReference type="GO" id="GO:0003997">
    <property type="term" value="F:acyl-CoA oxidase activity"/>
    <property type="evidence" value="ECO:0007669"/>
    <property type="project" value="InterPro"/>
</dbReference>
<dbReference type="SUPFAM" id="SSF56645">
    <property type="entry name" value="Acyl-CoA dehydrogenase NM domain-like"/>
    <property type="match status" value="1"/>
</dbReference>
<keyword evidence="5" id="KW-0560">Oxidoreductase</keyword>
<dbReference type="GO" id="GO:0005504">
    <property type="term" value="F:fatty acid binding"/>
    <property type="evidence" value="ECO:0007669"/>
    <property type="project" value="TreeGrafter"/>
</dbReference>
<dbReference type="PANTHER" id="PTHR10909:SF250">
    <property type="entry name" value="PEROXISOMAL ACYL-COENZYME A OXIDASE 1"/>
    <property type="match status" value="1"/>
</dbReference>
<sequence length="935" mass="100584">MTVSKTAEAHTPGTQLPEVVRAPVPNGSRVRANDQALRLQTEALSAMLKVSPSYGTDPREDMHAARRRGRFRSADLTLYMDGMRAELWRRSRPPMAGHLGTVARPLTGVPFDPAAALGPETGMLARVAPSGPADAGDLEAGSRFLADLLPASEHRRRLRRVVMADPLIRAFLKSRFRLEHLAEAGLPGGRRDMVDLHFLIQRRLMSVVRAYGFCTLEDASYARLLLGSSSSVQMHMLLFLETCGLLCAPAERERLLAGLRADDEQERARLAAEYRLLAAVAGTRHTASLPAGPGPGARSPALPGAATLGELREAQTSMGGLLRALRKAGMPRVAGALAQTELGHGTAVRGMETTAIFDRQSGEFILHTPTATATKWWPGGLGSTATHCILVARLFAPGAEAPPAGADRRLPDVGLVDRGPQLFLVHFRDPVTRRPLPGFRVGDLGPKAGLNDTDNGYMALDNVRVPHGALLPTSGQVDPSTGAFGRRGNSARLEALAMTLARSGLIALSTFHLSKAVTIAVRFSTVRRQTAHGPGRRENAIADYPLQRQVLAETMATAYALFMGSVESRLMAEQWVGQQFGGRPGMEPGPGADGDPEQQTVRLGHLVHVNSCLLKSAGTRLALEGVRVCQRHCGGHGFADYSGLTRLSQEASAALVFEGDNVVLDLQAARFLVQEVGRVAQGGRSVVDYLHIDARSLRQTLAEADEGRMFARLPAPGAPVTEAALRADVKRGKHQVAAMGWMCHRQTLRLAHVVRDHLLAGMGFSEALSKAGIFGVAAARGHANYLLLGTMQRAIEALLERYAALGVPAVDTGKEASLWVMAQRLCRLRDIFYCHWPQHDRAPAAQLDSRDLGESAAWTEALQVENTLAWGALLAEAPIALATLAEDVAPDLLTLADAWDYSDEELGSCIGRFDGDIYRAMHYFATGTVAGRTKL</sequence>
<comment type="similarity">
    <text evidence="2">Belongs to the acyl-CoA oxidase family.</text>
</comment>
<dbReference type="eggNOG" id="KOG0136">
    <property type="taxonomic scope" value="Eukaryota"/>
</dbReference>
<evidence type="ECO:0000256" key="2">
    <source>
        <dbReference type="ARBA" id="ARBA00006288"/>
    </source>
</evidence>
<proteinExistence type="inferred from homology"/>
<evidence type="ECO:0000256" key="3">
    <source>
        <dbReference type="ARBA" id="ARBA00022630"/>
    </source>
</evidence>
<dbReference type="GO" id="GO:0033540">
    <property type="term" value="P:fatty acid beta-oxidation using acyl-CoA oxidase"/>
    <property type="evidence" value="ECO:0007669"/>
    <property type="project" value="TreeGrafter"/>
</dbReference>
<keyword evidence="3" id="KW-0285">Flavoprotein</keyword>
<dbReference type="GO" id="GO:0005777">
    <property type="term" value="C:peroxisome"/>
    <property type="evidence" value="ECO:0007669"/>
    <property type="project" value="InterPro"/>
</dbReference>
<dbReference type="GeneID" id="20529424"/>
<name>A0A058Z2A8_FONAL</name>
<dbReference type="SUPFAM" id="SSF47203">
    <property type="entry name" value="Acyl-CoA dehydrogenase C-terminal domain-like"/>
    <property type="match status" value="2"/>
</dbReference>
<dbReference type="GO" id="GO:0055088">
    <property type="term" value="P:lipid homeostasis"/>
    <property type="evidence" value="ECO:0007669"/>
    <property type="project" value="TreeGrafter"/>
</dbReference>
<dbReference type="GO" id="GO:0071949">
    <property type="term" value="F:FAD binding"/>
    <property type="evidence" value="ECO:0007669"/>
    <property type="project" value="InterPro"/>
</dbReference>
<dbReference type="Pfam" id="PF22924">
    <property type="entry name" value="ACOX_C_alpha1"/>
    <property type="match status" value="1"/>
</dbReference>
<evidence type="ECO:0000259" key="8">
    <source>
        <dbReference type="Pfam" id="PF22924"/>
    </source>
</evidence>
<dbReference type="InterPro" id="IPR046373">
    <property type="entry name" value="Acyl-CoA_Oxase/DH_mid-dom_sf"/>
</dbReference>
<dbReference type="Proteomes" id="UP000030693">
    <property type="component" value="Unassembled WGS sequence"/>
</dbReference>
<evidence type="ECO:0000259" key="7">
    <source>
        <dbReference type="Pfam" id="PF01756"/>
    </source>
</evidence>
<evidence type="ECO:0000313" key="9">
    <source>
        <dbReference type="EMBL" id="KCV68404.1"/>
    </source>
</evidence>
<dbReference type="EMBL" id="KB932208">
    <property type="protein sequence ID" value="KCV68404.1"/>
    <property type="molecule type" value="Genomic_DNA"/>
</dbReference>
<comment type="cofactor">
    <cofactor evidence="1">
        <name>FAD</name>
        <dbReference type="ChEBI" id="CHEBI:57692"/>
    </cofactor>
</comment>
<feature type="domain" description="Acyl-CoA oxidase C-terminal" evidence="7">
    <location>
        <begin position="880"/>
        <end position="921"/>
    </location>
</feature>
<reference evidence="9" key="1">
    <citation type="submission" date="2013-04" db="EMBL/GenBank/DDBJ databases">
        <title>The Genome Sequence of Fonticula alba ATCC 38817.</title>
        <authorList>
            <consortium name="The Broad Institute Genomics Platform"/>
            <person name="Russ C."/>
            <person name="Cuomo C."/>
            <person name="Burger G."/>
            <person name="Gray M.W."/>
            <person name="Holland P.W.H."/>
            <person name="King N."/>
            <person name="Lang F.B.F."/>
            <person name="Roger A.J."/>
            <person name="Ruiz-Trillo I."/>
            <person name="Brown M."/>
            <person name="Walker B."/>
            <person name="Young S."/>
            <person name="Zeng Q."/>
            <person name="Gargeya S."/>
            <person name="Fitzgerald M."/>
            <person name="Haas B."/>
            <person name="Abouelleil A."/>
            <person name="Allen A.W."/>
            <person name="Alvarado L."/>
            <person name="Arachchi H.M."/>
            <person name="Berlin A.M."/>
            <person name="Chapman S.B."/>
            <person name="Gainer-Dewar J."/>
            <person name="Goldberg J."/>
            <person name="Griggs A."/>
            <person name="Gujja S."/>
            <person name="Hansen M."/>
            <person name="Howarth C."/>
            <person name="Imamovic A."/>
            <person name="Ireland A."/>
            <person name="Larimer J."/>
            <person name="McCowan C."/>
            <person name="Murphy C."/>
            <person name="Pearson M."/>
            <person name="Poon T.W."/>
            <person name="Priest M."/>
            <person name="Roberts A."/>
            <person name="Saif S."/>
            <person name="Shea T."/>
            <person name="Sisk P."/>
            <person name="Sykes S."/>
            <person name="Wortman J."/>
            <person name="Nusbaum C."/>
            <person name="Birren B."/>
        </authorList>
    </citation>
    <scope>NUCLEOTIDE SEQUENCE [LARGE SCALE GENOMIC DNA]</scope>
    <source>
        <strain evidence="9">ATCC 38817</strain>
    </source>
</reference>
<protein>
    <recommendedName>
        <fullName evidence="11">Acyl-coenzyme A oxidase</fullName>
    </recommendedName>
</protein>
<dbReference type="OrthoDB" id="538336at2759"/>
<evidence type="ECO:0000313" key="10">
    <source>
        <dbReference type="Proteomes" id="UP000030693"/>
    </source>
</evidence>
<dbReference type="InterPro" id="IPR055060">
    <property type="entry name" value="ACOX_C_alpha1"/>
</dbReference>
<feature type="region of interest" description="Disordered" evidence="6">
    <location>
        <begin position="1"/>
        <end position="20"/>
    </location>
</feature>
<organism evidence="9">
    <name type="scientific">Fonticula alba</name>
    <name type="common">Slime mold</name>
    <dbReference type="NCBI Taxonomy" id="691883"/>
    <lineage>
        <taxon>Eukaryota</taxon>
        <taxon>Rotosphaerida</taxon>
        <taxon>Fonticulaceae</taxon>
        <taxon>Fonticula</taxon>
    </lineage>
</organism>
<keyword evidence="4" id="KW-0274">FAD</keyword>
<dbReference type="Pfam" id="PF01756">
    <property type="entry name" value="ACOX"/>
    <property type="match status" value="1"/>
</dbReference>
<evidence type="ECO:0008006" key="11">
    <source>
        <dbReference type="Google" id="ProtNLM"/>
    </source>
</evidence>
<dbReference type="STRING" id="691883.A0A058Z2A8"/>
<accession>A0A058Z2A8</accession>
<evidence type="ECO:0000256" key="6">
    <source>
        <dbReference type="SAM" id="MobiDB-lite"/>
    </source>
</evidence>
<gene>
    <name evidence="9" type="ORF">H696_04699</name>
</gene>
<evidence type="ECO:0000256" key="5">
    <source>
        <dbReference type="ARBA" id="ARBA00023002"/>
    </source>
</evidence>
<evidence type="ECO:0000256" key="1">
    <source>
        <dbReference type="ARBA" id="ARBA00001974"/>
    </source>
</evidence>